<dbReference type="Gene3D" id="1.10.287.3160">
    <property type="match status" value="1"/>
</dbReference>
<keyword evidence="2" id="KW-1185">Reference proteome</keyword>
<accession>A0A662YL56</accession>
<protein>
    <submittedName>
        <fullName evidence="1">Uncharacterized protein</fullName>
    </submittedName>
</protein>
<dbReference type="EMBL" id="SCEB01001174">
    <property type="protein sequence ID" value="RXM97267.1"/>
    <property type="molecule type" value="Genomic_DNA"/>
</dbReference>
<comment type="caution">
    <text evidence="1">The sequence shown here is derived from an EMBL/GenBank/DDBJ whole genome shotgun (WGS) entry which is preliminary data.</text>
</comment>
<organism evidence="1 2">
    <name type="scientific">Acipenser ruthenus</name>
    <name type="common">Sterlet sturgeon</name>
    <dbReference type="NCBI Taxonomy" id="7906"/>
    <lineage>
        <taxon>Eukaryota</taxon>
        <taxon>Metazoa</taxon>
        <taxon>Chordata</taxon>
        <taxon>Craniata</taxon>
        <taxon>Vertebrata</taxon>
        <taxon>Euteleostomi</taxon>
        <taxon>Actinopterygii</taxon>
        <taxon>Chondrostei</taxon>
        <taxon>Acipenseriformes</taxon>
        <taxon>Acipenseridae</taxon>
        <taxon>Acipenser</taxon>
    </lineage>
</organism>
<gene>
    <name evidence="1" type="ORF">EOD39_14646</name>
</gene>
<dbReference type="Proteomes" id="UP000289886">
    <property type="component" value="Unassembled WGS sequence"/>
</dbReference>
<dbReference type="AlphaFoldDB" id="A0A662YL56"/>
<evidence type="ECO:0000313" key="1">
    <source>
        <dbReference type="EMBL" id="RXM97267.1"/>
    </source>
</evidence>
<proteinExistence type="predicted"/>
<evidence type="ECO:0000313" key="2">
    <source>
        <dbReference type="Proteomes" id="UP000289886"/>
    </source>
</evidence>
<name>A0A662YL56_ACIRT</name>
<reference evidence="1 2" key="1">
    <citation type="submission" date="2019-01" db="EMBL/GenBank/DDBJ databases">
        <title>Draft Genome and Complete Hox-Cluster Characterization of the Sterlet Sturgeon (Acipenser ruthenus).</title>
        <authorList>
            <person name="Wei Q."/>
        </authorList>
    </citation>
    <scope>NUCLEOTIDE SEQUENCE [LARGE SCALE GENOMIC DNA]</scope>
    <source>
        <strain evidence="1">WHYD16114868_AA</strain>
        <tissue evidence="1">Blood</tissue>
    </source>
</reference>
<sequence length="104" mass="11941">MEFRFILINSTGYQWIIKNTFSNSLNWIPSWLHQLQVYAAKYQHMLWNQLSTLLQSPTPENLEVAMQLAEEGKITTKVQLQATCDAIDTNARAVANVISARRCI</sequence>